<organism evidence="2 3">
    <name type="scientific">Desmophyllum pertusum</name>
    <dbReference type="NCBI Taxonomy" id="174260"/>
    <lineage>
        <taxon>Eukaryota</taxon>
        <taxon>Metazoa</taxon>
        <taxon>Cnidaria</taxon>
        <taxon>Anthozoa</taxon>
        <taxon>Hexacorallia</taxon>
        <taxon>Scleractinia</taxon>
        <taxon>Caryophylliina</taxon>
        <taxon>Caryophylliidae</taxon>
        <taxon>Desmophyllum</taxon>
    </lineage>
</organism>
<evidence type="ECO:0000256" key="1">
    <source>
        <dbReference type="SAM" id="MobiDB-lite"/>
    </source>
</evidence>
<accession>A0A9W9YYC4</accession>
<protein>
    <submittedName>
        <fullName evidence="2">Uncharacterized protein</fullName>
    </submittedName>
</protein>
<keyword evidence="3" id="KW-1185">Reference proteome</keyword>
<evidence type="ECO:0000313" key="3">
    <source>
        <dbReference type="Proteomes" id="UP001163046"/>
    </source>
</evidence>
<comment type="caution">
    <text evidence="2">The sequence shown here is derived from an EMBL/GenBank/DDBJ whole genome shotgun (WGS) entry which is preliminary data.</text>
</comment>
<sequence length="127" mass="14281">MGWLKEDVGNATGTLHVYSDVGGSNLVGNQVTDLLREVKYERKGQGSITSSSKSLRHKSAKRMETSSCLGKEIHCKIDLTRRMGRFKRNAMCQRHQKEHCSGAETRIETRCEKKSPRVLDGRSNQTS</sequence>
<dbReference type="AlphaFoldDB" id="A0A9W9YYC4"/>
<name>A0A9W9YYC4_9CNID</name>
<reference evidence="2" key="1">
    <citation type="submission" date="2023-01" db="EMBL/GenBank/DDBJ databases">
        <title>Genome assembly of the deep-sea coral Lophelia pertusa.</title>
        <authorList>
            <person name="Herrera S."/>
            <person name="Cordes E."/>
        </authorList>
    </citation>
    <scope>NUCLEOTIDE SEQUENCE</scope>
    <source>
        <strain evidence="2">USNM1676648</strain>
        <tissue evidence="2">Polyp</tissue>
    </source>
</reference>
<feature type="region of interest" description="Disordered" evidence="1">
    <location>
        <begin position="42"/>
        <end position="63"/>
    </location>
</feature>
<proteinExistence type="predicted"/>
<evidence type="ECO:0000313" key="2">
    <source>
        <dbReference type="EMBL" id="KAJ7371660.1"/>
    </source>
</evidence>
<gene>
    <name evidence="2" type="ORF">OS493_023680</name>
</gene>
<dbReference type="EMBL" id="MU826843">
    <property type="protein sequence ID" value="KAJ7371660.1"/>
    <property type="molecule type" value="Genomic_DNA"/>
</dbReference>
<dbReference type="Proteomes" id="UP001163046">
    <property type="component" value="Unassembled WGS sequence"/>
</dbReference>